<accession>N1QXF3</accession>
<sequence length="655" mass="75362">MAGGGTGLAVRVWKEWGIQILVVASFLLQLVLMVGGELRRRSSSAVLLAFLWMSYLMADNIAVYALGHMSIESRLRDGELVAFWATFFLLHLGGQDTITALSLEDNQLWRRHLLTLLVQASGAGYAIYRYTLSGTWTLVSATIVMFIVGFAKYGERVWALQRGNNEAFDWERNHDNTQERANMLKTRAKMDTEEVIQLYSHYMFYFCKGAFFNVNREIRFSTTLSQYFRNVSLPYKCDIGMYDLVEAELSLLYDQFYTKAQVVHTWQGCLIRAISLIGTASTLLLFLLDDGKGAYSTVDVSITYLLLVGAIILETMSVFTLARSRWTCEYLRHLGWNRAVAMVMCLRRLFRVGRQRKWLHSIGQHNVFDYCARHQTMKCRNMIVEAAVPKKWWRKVNFSGNTKITVEFKELVLARILRTMTDYSETWSIWDAQGRAVLTEYGILDDFRLYIEGGDFARYILNWHVATDIYFYFCNDQQQQSRSVNTEEDDKPLVEAIKVLSNYMAFLMIHVSLLPGGVPHNYSVDDYLDTMWVQKKGHTSKAIARLLVEDKIDDPRSGRCASLARELLGNKRDVPMLQVIFGVWVEFLCHAAHHSTDTSHLTQLGRGGEFLTAIRLVIDHIELFQRYKDNKNWRLRTAIGDVIYNLRAGNAALFL</sequence>
<dbReference type="OMA" id="MATEMCY"/>
<dbReference type="InterPro" id="IPR007658">
    <property type="entry name" value="DUF594"/>
</dbReference>
<reference evidence="1" key="1">
    <citation type="submission" date="2015-06" db="UniProtKB">
        <authorList>
            <consortium name="EnsemblPlants"/>
        </authorList>
    </citation>
    <scope>IDENTIFICATION</scope>
</reference>
<protein>
    <submittedName>
        <fullName evidence="1">Uncharacterized protein</fullName>
    </submittedName>
</protein>
<dbReference type="EnsemblPlants" id="EMT12931">
    <property type="protein sequence ID" value="EMT12931"/>
    <property type="gene ID" value="F775_03729"/>
</dbReference>
<dbReference type="InterPro" id="IPR025315">
    <property type="entry name" value="DUF4220"/>
</dbReference>
<name>N1QXF3_AEGTA</name>
<dbReference type="Pfam" id="PF13968">
    <property type="entry name" value="DUF4220"/>
    <property type="match status" value="1"/>
</dbReference>
<proteinExistence type="predicted"/>
<evidence type="ECO:0000313" key="1">
    <source>
        <dbReference type="EnsemblPlants" id="EMT12931"/>
    </source>
</evidence>
<dbReference type="AlphaFoldDB" id="N1QXF3"/>
<dbReference type="PANTHER" id="PTHR31325">
    <property type="entry name" value="OS01G0798800 PROTEIN-RELATED"/>
    <property type="match status" value="1"/>
</dbReference>
<organism evidence="1">
    <name type="scientific">Aegilops tauschii</name>
    <name type="common">Tausch's goatgrass</name>
    <name type="synonym">Aegilops squarrosa</name>
    <dbReference type="NCBI Taxonomy" id="37682"/>
    <lineage>
        <taxon>Eukaryota</taxon>
        <taxon>Viridiplantae</taxon>
        <taxon>Streptophyta</taxon>
        <taxon>Embryophyta</taxon>
        <taxon>Tracheophyta</taxon>
        <taxon>Spermatophyta</taxon>
        <taxon>Magnoliopsida</taxon>
        <taxon>Liliopsida</taxon>
        <taxon>Poales</taxon>
        <taxon>Poaceae</taxon>
        <taxon>BOP clade</taxon>
        <taxon>Pooideae</taxon>
        <taxon>Triticodae</taxon>
        <taxon>Triticeae</taxon>
        <taxon>Triticinae</taxon>
        <taxon>Aegilops</taxon>
    </lineage>
</organism>
<dbReference type="Pfam" id="PF04578">
    <property type="entry name" value="DUF594"/>
    <property type="match status" value="1"/>
</dbReference>